<dbReference type="EMBL" id="UASO01000003">
    <property type="protein sequence ID" value="SQC11352.1"/>
    <property type="molecule type" value="Genomic_DNA"/>
</dbReference>
<proteinExistence type="predicted"/>
<sequence>MKKSWFLHEQLSESQALELTERYRKKNCPVEKSLSSDFISWELRVLLPESSKPPRVNRTYTQKMWRD</sequence>
<dbReference type="Proteomes" id="UP000250675">
    <property type="component" value="Unassembled WGS sequence"/>
</dbReference>
<name>A0A2X3C3Q8_KLEPN</name>
<gene>
    <name evidence="1" type="ORF">NCTC9645_00598</name>
</gene>
<evidence type="ECO:0000313" key="1">
    <source>
        <dbReference type="EMBL" id="SQC11352.1"/>
    </source>
</evidence>
<organism evidence="1 2">
    <name type="scientific">Klebsiella pneumoniae</name>
    <dbReference type="NCBI Taxonomy" id="573"/>
    <lineage>
        <taxon>Bacteria</taxon>
        <taxon>Pseudomonadati</taxon>
        <taxon>Pseudomonadota</taxon>
        <taxon>Gammaproteobacteria</taxon>
        <taxon>Enterobacterales</taxon>
        <taxon>Enterobacteriaceae</taxon>
        <taxon>Klebsiella/Raoultella group</taxon>
        <taxon>Klebsiella</taxon>
        <taxon>Klebsiella pneumoniae complex</taxon>
    </lineage>
</organism>
<accession>A0A2X3C3Q8</accession>
<protein>
    <submittedName>
        <fullName evidence="1">Uncharacterized protein</fullName>
    </submittedName>
</protein>
<dbReference type="AlphaFoldDB" id="A0A2X3C3Q8"/>
<evidence type="ECO:0000313" key="2">
    <source>
        <dbReference type="Proteomes" id="UP000250675"/>
    </source>
</evidence>
<reference evidence="1 2" key="1">
    <citation type="submission" date="2018-06" db="EMBL/GenBank/DDBJ databases">
        <authorList>
            <consortium name="Pathogen Informatics"/>
            <person name="Doyle S."/>
        </authorList>
    </citation>
    <scope>NUCLEOTIDE SEQUENCE [LARGE SCALE GENOMIC DNA]</scope>
    <source>
        <strain evidence="1 2">NCTC9645</strain>
    </source>
</reference>